<dbReference type="EMBL" id="CAADRP010002262">
    <property type="protein sequence ID" value="VFU64303.1"/>
    <property type="molecule type" value="Genomic_DNA"/>
</dbReference>
<feature type="region of interest" description="Disordered" evidence="4">
    <location>
        <begin position="902"/>
        <end position="924"/>
    </location>
</feature>
<feature type="region of interest" description="Disordered" evidence="4">
    <location>
        <begin position="827"/>
        <end position="865"/>
    </location>
</feature>
<sequence length="924" mass="99620">MCGIALIVSGIRIDLSPSTLFQSPNPEPLVTVSVDDLKAALRRRGPDSLGSKKVILQYNKNLSSVEDRELVSEVIEDAEIENDQSYLQNCSNGKAGNYNQLGNIGELQFIGATLQLRGLNPIIQPFVDSYGNVLIYNGEIFGGIHVESDRNDGEILMQTLANCCSCGSNGHTGPCSVAGHGCNSVPNVFSTIKGPWAIIYWQESSRTLWFGRDAFGRRSLVVHWPTVKDSRFLLSSVSPFSSVYQSSDFEVENGTHHNFWEELSCGIYSLSMDASKLHGYLAGEVKKHEWGNAMLSELIKWERVSFNPKPDELHGSLNETLEGQCHRHPASSDIVTFESGPDQTMVSLPAHNVLSALRKSVILRASQYRIFEAVRCYSRQEEHVPVAVLFSGGLDSMILSALLDECLDPSYGIDLLNVSFDGQSAPDRISAKAGVKELRRIAPLRRWKLVEIDSDLSKLTLEMKHVMSLINPANTYMDLNIGVALWLAASGDGWVSERPGNNSDEDQQRLRYKSEARIVLVGSGADEQCAGYGRHRTKYRCGGWHGLNEEMKLDVQRIWKRNMGRDDRCIADNGKEARFPFLDEDVIKVLLDIPLWEVTNLDQPSGTGDKKILREVARMLGLHEAAVLPKRAIQFGSRIARESNRNVFGSNRAANQASAGSVNLVTPDLTMDGVLEFAHVGEFLERSLLVDNMGRGVSAGGGQSSLGYLFGGGEAPKPSTNNAQAAPSEVQPANNPPPPKPAAAPQPAEINRAVPAGINSSSTNNYMRADGQNAGNFITDRPSTKVHAAPGGGSSLGYLFGGGQIQIPRKNMGRGVSAGGGQSSLGYLFGGGEAPKPSTNNAQAAPSEVQPANNPPPSKPAAAPQPAEINRAVPAGINSSSTNNYMRADGQNAGNFITDRPSTKVHAAPGGGSSLGYLFGGGSN</sequence>
<dbReference type="InterPro" id="IPR001962">
    <property type="entry name" value="Asn_synthase"/>
</dbReference>
<dbReference type="PANTHER" id="PTHR45937">
    <property type="entry name" value="ASPARAGINE SYNTHETASE DOMAIN-CONTAINING PROTEIN 1"/>
    <property type="match status" value="1"/>
</dbReference>
<dbReference type="InterPro" id="IPR051857">
    <property type="entry name" value="Asn_synthetase_domain"/>
</dbReference>
<feature type="region of interest" description="Disordered" evidence="4">
    <location>
        <begin position="709"/>
        <end position="746"/>
    </location>
</feature>
<dbReference type="PROSITE" id="PS51278">
    <property type="entry name" value="GATASE_TYPE_2"/>
    <property type="match status" value="1"/>
</dbReference>
<dbReference type="InterPro" id="IPR029055">
    <property type="entry name" value="Ntn_hydrolases_N"/>
</dbReference>
<dbReference type="GO" id="GO:0006529">
    <property type="term" value="P:asparagine biosynthetic process"/>
    <property type="evidence" value="ECO:0007669"/>
    <property type="project" value="UniProtKB-KW"/>
</dbReference>
<feature type="compositionally biased region" description="Gly residues" evidence="4">
    <location>
        <begin position="909"/>
        <end position="924"/>
    </location>
</feature>
<organism evidence="6">
    <name type="scientific">Salix viminalis</name>
    <name type="common">Common osier</name>
    <name type="synonym">Basket willow</name>
    <dbReference type="NCBI Taxonomy" id="40686"/>
    <lineage>
        <taxon>Eukaryota</taxon>
        <taxon>Viridiplantae</taxon>
        <taxon>Streptophyta</taxon>
        <taxon>Embryophyta</taxon>
        <taxon>Tracheophyta</taxon>
        <taxon>Spermatophyta</taxon>
        <taxon>Magnoliopsida</taxon>
        <taxon>eudicotyledons</taxon>
        <taxon>Gunneridae</taxon>
        <taxon>Pentapetalae</taxon>
        <taxon>rosids</taxon>
        <taxon>fabids</taxon>
        <taxon>Malpighiales</taxon>
        <taxon>Salicaceae</taxon>
        <taxon>Saliceae</taxon>
        <taxon>Salix</taxon>
    </lineage>
</organism>
<evidence type="ECO:0000256" key="4">
    <source>
        <dbReference type="SAM" id="MobiDB-lite"/>
    </source>
</evidence>
<dbReference type="CDD" id="cd03766">
    <property type="entry name" value="Gn_AT_II_novel"/>
    <property type="match status" value="1"/>
</dbReference>
<dbReference type="Gene3D" id="3.40.50.620">
    <property type="entry name" value="HUPs"/>
    <property type="match status" value="1"/>
</dbReference>
<evidence type="ECO:0000256" key="3">
    <source>
        <dbReference type="ARBA" id="ARBA00022962"/>
    </source>
</evidence>
<dbReference type="InterPro" id="IPR014729">
    <property type="entry name" value="Rossmann-like_a/b/a_fold"/>
</dbReference>
<evidence type="ECO:0000256" key="2">
    <source>
        <dbReference type="ARBA" id="ARBA00022888"/>
    </source>
</evidence>
<dbReference type="CDD" id="cd01991">
    <property type="entry name" value="Asn_synthase_B_C"/>
    <property type="match status" value="1"/>
</dbReference>
<dbReference type="AlphaFoldDB" id="A0A6N2NKR2"/>
<keyword evidence="1" id="KW-0028">Amino-acid biosynthesis</keyword>
<dbReference type="GO" id="GO:0004066">
    <property type="term" value="F:asparagine synthase (glutamine-hydrolyzing) activity"/>
    <property type="evidence" value="ECO:0007669"/>
    <property type="project" value="InterPro"/>
</dbReference>
<gene>
    <name evidence="6" type="ORF">SVIM_LOCUS492994</name>
</gene>
<feature type="compositionally biased region" description="Pro residues" evidence="4">
    <location>
        <begin position="734"/>
        <end position="744"/>
    </location>
</feature>
<dbReference type="PANTHER" id="PTHR45937:SF1">
    <property type="entry name" value="ASPARAGINE SYNTHETASE DOMAIN-CONTAINING PROTEIN 1"/>
    <property type="match status" value="1"/>
</dbReference>
<dbReference type="Pfam" id="PF00733">
    <property type="entry name" value="Asn_synthase"/>
    <property type="match status" value="1"/>
</dbReference>
<evidence type="ECO:0000313" key="6">
    <source>
        <dbReference type="EMBL" id="VFU64303.1"/>
    </source>
</evidence>
<evidence type="ECO:0000256" key="1">
    <source>
        <dbReference type="ARBA" id="ARBA00022605"/>
    </source>
</evidence>
<feature type="domain" description="Glutamine amidotransferase type-2" evidence="5">
    <location>
        <begin position="2"/>
        <end position="262"/>
    </location>
</feature>
<protein>
    <recommendedName>
        <fullName evidence="5">Glutamine amidotransferase type-2 domain-containing protein</fullName>
    </recommendedName>
</protein>
<dbReference type="Gene3D" id="3.60.20.10">
    <property type="entry name" value="Glutamine Phosphoribosylpyrophosphate, subunit 1, domain 1"/>
    <property type="match status" value="1"/>
</dbReference>
<keyword evidence="2" id="KW-0061">Asparagine biosynthesis</keyword>
<evidence type="ECO:0000259" key="5">
    <source>
        <dbReference type="PROSITE" id="PS51278"/>
    </source>
</evidence>
<reference evidence="6" key="1">
    <citation type="submission" date="2019-03" db="EMBL/GenBank/DDBJ databases">
        <authorList>
            <person name="Mank J."/>
            <person name="Almeida P."/>
        </authorList>
    </citation>
    <scope>NUCLEOTIDE SEQUENCE</scope>
    <source>
        <strain evidence="6">78183</strain>
    </source>
</reference>
<accession>A0A6N2NKR2</accession>
<dbReference type="SUPFAM" id="SSF56235">
    <property type="entry name" value="N-terminal nucleophile aminohydrolases (Ntn hydrolases)"/>
    <property type="match status" value="1"/>
</dbReference>
<dbReference type="Pfam" id="PF13537">
    <property type="entry name" value="GATase_7"/>
    <property type="match status" value="1"/>
</dbReference>
<proteinExistence type="predicted"/>
<dbReference type="SUPFAM" id="SSF52402">
    <property type="entry name" value="Adenine nucleotide alpha hydrolases-like"/>
    <property type="match status" value="1"/>
</dbReference>
<name>A0A6N2NKR2_SALVM</name>
<keyword evidence="3" id="KW-0315">Glutamine amidotransferase</keyword>
<dbReference type="InterPro" id="IPR017932">
    <property type="entry name" value="GATase_2_dom"/>
</dbReference>